<evidence type="ECO:0000259" key="1">
    <source>
        <dbReference type="Pfam" id="PF13546"/>
    </source>
</evidence>
<dbReference type="Proteomes" id="UP001223072">
    <property type="component" value="Unassembled WGS sequence"/>
</dbReference>
<sequence length="77" mass="8395">MDRELHLPKSWTDDRDRCRAAKIPGEREFATKNTLAATTVRRAPASPLPIAWVTADAATDRTTASAGCWKRPASATS</sequence>
<protein>
    <submittedName>
        <fullName evidence="2">SRSO17 transposase</fullName>
    </submittedName>
</protein>
<organism evidence="2 3">
    <name type="scientific">Streptomyces turgidiscabies</name>
    <dbReference type="NCBI Taxonomy" id="85558"/>
    <lineage>
        <taxon>Bacteria</taxon>
        <taxon>Bacillati</taxon>
        <taxon>Actinomycetota</taxon>
        <taxon>Actinomycetes</taxon>
        <taxon>Kitasatosporales</taxon>
        <taxon>Streptomycetaceae</taxon>
        <taxon>Streptomyces</taxon>
    </lineage>
</organism>
<name>A0ABU0S0K9_9ACTN</name>
<proteinExistence type="predicted"/>
<comment type="caution">
    <text evidence="2">The sequence shown here is derived from an EMBL/GenBank/DDBJ whole genome shotgun (WGS) entry which is preliminary data.</text>
</comment>
<keyword evidence="3" id="KW-1185">Reference proteome</keyword>
<feature type="domain" description="Transposase IS701-like DDE" evidence="1">
    <location>
        <begin position="2"/>
        <end position="58"/>
    </location>
</feature>
<evidence type="ECO:0000313" key="3">
    <source>
        <dbReference type="Proteomes" id="UP001223072"/>
    </source>
</evidence>
<evidence type="ECO:0000313" key="2">
    <source>
        <dbReference type="EMBL" id="MDQ0936690.1"/>
    </source>
</evidence>
<gene>
    <name evidence="2" type="ORF">QFZ49_006665</name>
</gene>
<dbReference type="EMBL" id="JAUSZS010000008">
    <property type="protein sequence ID" value="MDQ0936690.1"/>
    <property type="molecule type" value="Genomic_DNA"/>
</dbReference>
<reference evidence="2 3" key="1">
    <citation type="submission" date="2023-07" db="EMBL/GenBank/DDBJ databases">
        <title>Comparative genomics of wheat-associated soil bacteria to identify genetic determinants of phenazine resistance.</title>
        <authorList>
            <person name="Mouncey N."/>
        </authorList>
    </citation>
    <scope>NUCLEOTIDE SEQUENCE [LARGE SCALE GENOMIC DNA]</scope>
    <source>
        <strain evidence="2 3">W2I16</strain>
    </source>
</reference>
<accession>A0ABU0S0K9</accession>
<dbReference type="InterPro" id="IPR038721">
    <property type="entry name" value="IS701-like_DDE_dom"/>
</dbReference>
<dbReference type="Pfam" id="PF13546">
    <property type="entry name" value="DDE_5"/>
    <property type="match status" value="1"/>
</dbReference>